<comment type="caution">
    <text evidence="1">Lacks conserved residue(s) required for the propagation of feature annotation.</text>
</comment>
<name>A0A7C4JL64_9CREN</name>
<gene>
    <name evidence="5" type="ORF">ENU08_07240</name>
    <name evidence="4" type="ORF">ENU41_00610</name>
</gene>
<keyword evidence="1" id="KW-0234">DNA repair</keyword>
<evidence type="ECO:0000313" key="5">
    <source>
        <dbReference type="EMBL" id="HGQ65021.1"/>
    </source>
</evidence>
<organism evidence="5">
    <name type="scientific">Ignisphaera aggregans</name>
    <dbReference type="NCBI Taxonomy" id="334771"/>
    <lineage>
        <taxon>Archaea</taxon>
        <taxon>Thermoproteota</taxon>
        <taxon>Thermoprotei</taxon>
        <taxon>Desulfurococcales</taxon>
        <taxon>Desulfurococcaceae</taxon>
        <taxon>Ignisphaera</taxon>
    </lineage>
</organism>
<dbReference type="HAMAP" id="MF_02096">
    <property type="entry name" value="Nre"/>
    <property type="match status" value="1"/>
</dbReference>
<dbReference type="PANTHER" id="PTHR38136:SF2">
    <property type="entry name" value="DNA REPAIR PROTEIN"/>
    <property type="match status" value="1"/>
</dbReference>
<evidence type="ECO:0000256" key="1">
    <source>
        <dbReference type="HAMAP-Rule" id="MF_02096"/>
    </source>
</evidence>
<comment type="caution">
    <text evidence="5">The sequence shown here is derived from an EMBL/GenBank/DDBJ whole genome shotgun (WGS) entry which is preliminary data.</text>
</comment>
<protein>
    <recommendedName>
        <fullName evidence="1">DNA repair protein</fullName>
    </recommendedName>
</protein>
<dbReference type="InterPro" id="IPR006979">
    <property type="entry name" value="Nre_C"/>
</dbReference>
<reference evidence="5" key="1">
    <citation type="journal article" date="2020" name="mSystems">
        <title>Genome- and Community-Level Interaction Insights into Carbon Utilization and Element Cycling Functions of Hydrothermarchaeota in Hydrothermal Sediment.</title>
        <authorList>
            <person name="Zhou Z."/>
            <person name="Liu Y."/>
            <person name="Xu W."/>
            <person name="Pan J."/>
            <person name="Luo Z.H."/>
            <person name="Li M."/>
        </authorList>
    </citation>
    <scope>NUCLEOTIDE SEQUENCE [LARGE SCALE GENOMIC DNA]</scope>
    <source>
        <strain evidence="5">SpSt-637</strain>
        <strain evidence="4">SpSt-667</strain>
    </source>
</reference>
<evidence type="ECO:0000259" key="3">
    <source>
        <dbReference type="Pfam" id="PF04895"/>
    </source>
</evidence>
<dbReference type="EMBL" id="DTBD01000066">
    <property type="protein sequence ID" value="HGQ65021.1"/>
    <property type="molecule type" value="Genomic_DNA"/>
</dbReference>
<comment type="similarity">
    <text evidence="1">Belongs to the Nre family.</text>
</comment>
<dbReference type="Pfam" id="PF04895">
    <property type="entry name" value="Nre_C"/>
    <property type="match status" value="1"/>
</dbReference>
<dbReference type="PANTHER" id="PTHR38136">
    <property type="entry name" value="DNA REPAIR PROTEIN"/>
    <property type="match status" value="1"/>
</dbReference>
<dbReference type="GO" id="GO:0006281">
    <property type="term" value="P:DNA repair"/>
    <property type="evidence" value="ECO:0007669"/>
    <property type="project" value="UniProtKB-UniRule"/>
</dbReference>
<comment type="function">
    <text evidence="1">Involved in DNA damage repair.</text>
</comment>
<keyword evidence="1" id="KW-0227">DNA damage</keyword>
<feature type="domain" description="Archaeal Nre N-terminal" evidence="2">
    <location>
        <begin position="17"/>
        <end position="285"/>
    </location>
</feature>
<accession>A0A7C4JL64</accession>
<dbReference type="Pfam" id="PF04894">
    <property type="entry name" value="Nre_N"/>
    <property type="match status" value="1"/>
</dbReference>
<dbReference type="EMBL" id="DTCK01000008">
    <property type="protein sequence ID" value="HGQ35167.1"/>
    <property type="molecule type" value="Genomic_DNA"/>
</dbReference>
<dbReference type="InterPro" id="IPR006978">
    <property type="entry name" value="Nre_N"/>
</dbReference>
<sequence>MTIDPKICILCRGGRNLCGKAYCPITTRVHIWVKTKGLLEAKNFFGSSPPAVFVGRYGYPYVYVGPMAPPEQGNTSLYDLPENWGNLPIEKVVEFRTTLVLGRTKHAITDVDSRIAQAIHELVLNVKPTDIEMIFDKPPKGVLFSEYEPPMGPRANLVSLRIVGSTASHSAIEKFYSDIDAKALTAIVELYRSGIPVSYIQKLLSVGAVGRKKFRRFVPTRWAITAVDDAISKYLVEEHIKELKELDEVKVFIRSVHKNLFIAILIPGKWCFEWMEAWFPGSTWNISGDEVAIEGDYELYTAKRETYASIGGCYYAARLATTEYLLRIRRQAMAIVLREIYPGFDIPIGVWFVREQLRAMYSENPIAVSSISEALNILDKHSALKSKVWIEKSYLLKKLLKEVKLDKFIKKQRWGEK</sequence>
<dbReference type="InterPro" id="IPR033167">
    <property type="entry name" value="Nre"/>
</dbReference>
<proteinExistence type="inferred from homology"/>
<feature type="domain" description="Archaeal Nre C-terminal" evidence="3">
    <location>
        <begin position="302"/>
        <end position="408"/>
    </location>
</feature>
<evidence type="ECO:0000259" key="2">
    <source>
        <dbReference type="Pfam" id="PF04894"/>
    </source>
</evidence>
<dbReference type="AlphaFoldDB" id="A0A7C4JL64"/>
<evidence type="ECO:0000313" key="4">
    <source>
        <dbReference type="EMBL" id="HGQ35167.1"/>
    </source>
</evidence>